<proteinExistence type="predicted"/>
<reference evidence="1 2" key="1">
    <citation type="submission" date="2020-08" db="EMBL/GenBank/DDBJ databases">
        <title>Oceanospirillum sp. nov. isolated from marine sediment.</title>
        <authorList>
            <person name="Ji X."/>
        </authorList>
    </citation>
    <scope>NUCLEOTIDE SEQUENCE [LARGE SCALE GENOMIC DNA]</scope>
    <source>
        <strain evidence="1 2">D5</strain>
    </source>
</reference>
<gene>
    <name evidence="1" type="ORF">H4O21_12220</name>
</gene>
<organism evidence="1 2">
    <name type="scientific">Oceanospirillum sediminis</name>
    <dbReference type="NCBI Taxonomy" id="2760088"/>
    <lineage>
        <taxon>Bacteria</taxon>
        <taxon>Pseudomonadati</taxon>
        <taxon>Pseudomonadota</taxon>
        <taxon>Gammaproteobacteria</taxon>
        <taxon>Oceanospirillales</taxon>
        <taxon>Oceanospirillaceae</taxon>
        <taxon>Oceanospirillum</taxon>
    </lineage>
</organism>
<dbReference type="Proteomes" id="UP000565262">
    <property type="component" value="Unassembled WGS sequence"/>
</dbReference>
<keyword evidence="2" id="KW-1185">Reference proteome</keyword>
<accession>A0A839IS44</accession>
<sequence length="135" mass="15458">MDKKPENPDSDLQYQLSESISEWLQCTAIVTHTDEGWFVSLNDLRSKDPVLRNSFNLLRAMTRDVPYSSHEKLLRIMRKVHGDSEDVVVSIKNAIKQGGRLRDTTTNRELSAEESRIHFENFLGEGDSEPPKSVQ</sequence>
<dbReference type="RefSeq" id="WP_182809149.1">
    <property type="nucleotide sequence ID" value="NZ_JACJFM010000014.1"/>
</dbReference>
<name>A0A839IS44_9GAMM</name>
<dbReference type="EMBL" id="JACJFM010000014">
    <property type="protein sequence ID" value="MBB1487372.1"/>
    <property type="molecule type" value="Genomic_DNA"/>
</dbReference>
<dbReference type="AlphaFoldDB" id="A0A839IS44"/>
<comment type="caution">
    <text evidence="1">The sequence shown here is derived from an EMBL/GenBank/DDBJ whole genome shotgun (WGS) entry which is preliminary data.</text>
</comment>
<evidence type="ECO:0000313" key="2">
    <source>
        <dbReference type="Proteomes" id="UP000565262"/>
    </source>
</evidence>
<evidence type="ECO:0000313" key="1">
    <source>
        <dbReference type="EMBL" id="MBB1487372.1"/>
    </source>
</evidence>
<protein>
    <submittedName>
        <fullName evidence="1">Uncharacterized protein</fullName>
    </submittedName>
</protein>